<dbReference type="AlphaFoldDB" id="A0AAD6HHJ0"/>
<dbReference type="Proteomes" id="UP001215712">
    <property type="component" value="Unassembled WGS sequence"/>
</dbReference>
<reference evidence="1" key="2">
    <citation type="submission" date="2023-01" db="EMBL/GenBank/DDBJ databases">
        <authorList>
            <person name="Petersen C."/>
        </authorList>
    </citation>
    <scope>NUCLEOTIDE SEQUENCE</scope>
    <source>
        <strain evidence="1">IBT 17514</strain>
    </source>
</reference>
<comment type="caution">
    <text evidence="1">The sequence shown here is derived from an EMBL/GenBank/DDBJ whole genome shotgun (WGS) entry which is preliminary data.</text>
</comment>
<gene>
    <name evidence="1" type="ORF">N7493_008642</name>
</gene>
<organism evidence="1 2">
    <name type="scientific">Penicillium malachiteum</name>
    <dbReference type="NCBI Taxonomy" id="1324776"/>
    <lineage>
        <taxon>Eukaryota</taxon>
        <taxon>Fungi</taxon>
        <taxon>Dikarya</taxon>
        <taxon>Ascomycota</taxon>
        <taxon>Pezizomycotina</taxon>
        <taxon>Eurotiomycetes</taxon>
        <taxon>Eurotiomycetidae</taxon>
        <taxon>Eurotiales</taxon>
        <taxon>Aspergillaceae</taxon>
        <taxon>Penicillium</taxon>
    </lineage>
</organism>
<accession>A0AAD6HHJ0</accession>
<evidence type="ECO:0000313" key="2">
    <source>
        <dbReference type="Proteomes" id="UP001215712"/>
    </source>
</evidence>
<sequence>MEPTKDGNAIGTSGHDFPWNNINFFAHSITADISKLEGDTTDMSQALLRSICEYPRLMLQHQFWSPFIHHNLYRCSQNGMAEPLGIALACVSAYVSSVESSFEFVENIINAQRERLVRDFRLSIDRPETCLASLHAILGLFEQKYADGGNEQHQEDSRKAAELHSFFLLKMTRCLCRVHKEALEGNDTSWSEWKFIESLRRNVFFVHIVNILAAKARSLHYDYFEPLDDDMILKMPLPAPESVWRACSEDEWRVAREYAHSITPTPRTLRDLINSSDEDTLDVSSLAPLTRIILESHKIRLHQKYEDSI</sequence>
<name>A0AAD6HHJ0_9EURO</name>
<evidence type="ECO:0000313" key="1">
    <source>
        <dbReference type="EMBL" id="KAJ5716731.1"/>
    </source>
</evidence>
<keyword evidence="2" id="KW-1185">Reference proteome</keyword>
<proteinExistence type="predicted"/>
<dbReference type="EMBL" id="JAQJAN010000012">
    <property type="protein sequence ID" value="KAJ5716731.1"/>
    <property type="molecule type" value="Genomic_DNA"/>
</dbReference>
<protein>
    <submittedName>
        <fullName evidence="1">Uncharacterized protein</fullName>
    </submittedName>
</protein>
<reference evidence="1" key="1">
    <citation type="journal article" date="2023" name="IMA Fungus">
        <title>Comparative genomic study of the Penicillium genus elucidates a diverse pangenome and 15 lateral gene transfer events.</title>
        <authorList>
            <person name="Petersen C."/>
            <person name="Sorensen T."/>
            <person name="Nielsen M.R."/>
            <person name="Sondergaard T.E."/>
            <person name="Sorensen J.L."/>
            <person name="Fitzpatrick D.A."/>
            <person name="Frisvad J.C."/>
            <person name="Nielsen K.L."/>
        </authorList>
    </citation>
    <scope>NUCLEOTIDE SEQUENCE</scope>
    <source>
        <strain evidence="1">IBT 17514</strain>
    </source>
</reference>